<evidence type="ECO:0000256" key="7">
    <source>
        <dbReference type="ARBA" id="ARBA00022723"/>
    </source>
</evidence>
<dbReference type="InterPro" id="IPR011577">
    <property type="entry name" value="Cyt_b561_bac/Ni-Hgenase"/>
</dbReference>
<feature type="domain" description="Cytochrome b561 bacterial/Ni-hydrogenase" evidence="14">
    <location>
        <begin position="7"/>
        <end position="177"/>
    </location>
</feature>
<keyword evidence="11 13" id="KW-0472">Membrane</keyword>
<evidence type="ECO:0000256" key="10">
    <source>
        <dbReference type="ARBA" id="ARBA00023004"/>
    </source>
</evidence>
<dbReference type="GO" id="GO:0046872">
    <property type="term" value="F:metal ion binding"/>
    <property type="evidence" value="ECO:0007669"/>
    <property type="project" value="UniProtKB-KW"/>
</dbReference>
<name>A0A4Q7ILD1_9GAMM</name>
<feature type="transmembrane region" description="Helical" evidence="13">
    <location>
        <begin position="144"/>
        <end position="165"/>
    </location>
</feature>
<keyword evidence="3" id="KW-0813">Transport</keyword>
<proteinExistence type="inferred from homology"/>
<dbReference type="PANTHER" id="PTHR30529:SF7">
    <property type="entry name" value="CYTOCHROME B561 BACTERIAL_NI-HYDROGENASE DOMAIN-CONTAINING PROTEIN"/>
    <property type="match status" value="1"/>
</dbReference>
<evidence type="ECO:0000256" key="13">
    <source>
        <dbReference type="SAM" id="Phobius"/>
    </source>
</evidence>
<dbReference type="Proteomes" id="UP000291338">
    <property type="component" value="Unassembled WGS sequence"/>
</dbReference>
<gene>
    <name evidence="15" type="ORF">C1E23_14750</name>
</gene>
<evidence type="ECO:0000256" key="2">
    <source>
        <dbReference type="ARBA" id="ARBA00004651"/>
    </source>
</evidence>
<keyword evidence="6 13" id="KW-0812">Transmembrane</keyword>
<evidence type="ECO:0000259" key="14">
    <source>
        <dbReference type="Pfam" id="PF01292"/>
    </source>
</evidence>
<evidence type="ECO:0000256" key="5">
    <source>
        <dbReference type="ARBA" id="ARBA00022617"/>
    </source>
</evidence>
<evidence type="ECO:0000256" key="9">
    <source>
        <dbReference type="ARBA" id="ARBA00022989"/>
    </source>
</evidence>
<evidence type="ECO:0000256" key="3">
    <source>
        <dbReference type="ARBA" id="ARBA00022448"/>
    </source>
</evidence>
<comment type="subcellular location">
    <subcellularLocation>
        <location evidence="2">Cell membrane</location>
        <topology evidence="2">Multi-pass membrane protein</topology>
    </subcellularLocation>
</comment>
<reference evidence="15 16" key="1">
    <citation type="submission" date="2018-01" db="EMBL/GenBank/DDBJ databases">
        <title>Co-occurrence of chitin degradation, pigmentation and bioactivity in marine Pseudoalteromonas.</title>
        <authorList>
            <person name="Paulsen S."/>
            <person name="Gram L."/>
            <person name="Machado H."/>
        </authorList>
    </citation>
    <scope>NUCLEOTIDE SEQUENCE [LARGE SCALE GENOMIC DNA]</scope>
    <source>
        <strain evidence="15 16">S3898</strain>
    </source>
</reference>
<accession>A0A4Q7ILD1</accession>
<dbReference type="InterPro" id="IPR052168">
    <property type="entry name" value="Cytochrome_b561_oxidase"/>
</dbReference>
<evidence type="ECO:0000313" key="16">
    <source>
        <dbReference type="Proteomes" id="UP000291338"/>
    </source>
</evidence>
<organism evidence="15 16">
    <name type="scientific">Pseudoalteromonas phenolica</name>
    <dbReference type="NCBI Taxonomy" id="161398"/>
    <lineage>
        <taxon>Bacteria</taxon>
        <taxon>Pseudomonadati</taxon>
        <taxon>Pseudomonadota</taxon>
        <taxon>Gammaproteobacteria</taxon>
        <taxon>Alteromonadales</taxon>
        <taxon>Pseudoalteromonadaceae</taxon>
        <taxon>Pseudoalteromonas</taxon>
    </lineage>
</organism>
<feature type="transmembrane region" description="Helical" evidence="13">
    <location>
        <begin position="12"/>
        <end position="32"/>
    </location>
</feature>
<keyword evidence="9 13" id="KW-1133">Transmembrane helix</keyword>
<keyword evidence="10" id="KW-0408">Iron</keyword>
<evidence type="ECO:0000256" key="8">
    <source>
        <dbReference type="ARBA" id="ARBA00022982"/>
    </source>
</evidence>
<protein>
    <submittedName>
        <fullName evidence="15">Cytochrome B</fullName>
    </submittedName>
</protein>
<sequence>MNKPSLTPTTRLLHWSVALTMLGLISVGYYMVSWEVWSLYPIHKALGVIALLLVLPRAIYRIKKGFLPADDNASEALNKAIHFAHWGLLIGTLLMPVSGMLYSGFGGYGIDVFGLALVPNNYTENGAVPFNETIFVVAKAAHSYIAYALTGLIALHMLGAIKHHVFDKDTTLLRMLGRA</sequence>
<evidence type="ECO:0000256" key="6">
    <source>
        <dbReference type="ARBA" id="ARBA00022692"/>
    </source>
</evidence>
<comment type="cofactor">
    <cofactor evidence="1">
        <name>heme b</name>
        <dbReference type="ChEBI" id="CHEBI:60344"/>
    </cofactor>
</comment>
<evidence type="ECO:0000256" key="1">
    <source>
        <dbReference type="ARBA" id="ARBA00001970"/>
    </source>
</evidence>
<evidence type="ECO:0000256" key="12">
    <source>
        <dbReference type="ARBA" id="ARBA00037975"/>
    </source>
</evidence>
<dbReference type="AlphaFoldDB" id="A0A4Q7ILD1"/>
<dbReference type="InterPro" id="IPR016174">
    <property type="entry name" value="Di-haem_cyt_TM"/>
</dbReference>
<dbReference type="GO" id="GO:0020037">
    <property type="term" value="F:heme binding"/>
    <property type="evidence" value="ECO:0007669"/>
    <property type="project" value="TreeGrafter"/>
</dbReference>
<dbReference type="GO" id="GO:0022904">
    <property type="term" value="P:respiratory electron transport chain"/>
    <property type="evidence" value="ECO:0007669"/>
    <property type="project" value="InterPro"/>
</dbReference>
<dbReference type="GO" id="GO:0009055">
    <property type="term" value="F:electron transfer activity"/>
    <property type="evidence" value="ECO:0007669"/>
    <property type="project" value="InterPro"/>
</dbReference>
<dbReference type="PANTHER" id="PTHR30529">
    <property type="entry name" value="CYTOCHROME B561"/>
    <property type="match status" value="1"/>
</dbReference>
<dbReference type="RefSeq" id="WP_130256307.1">
    <property type="nucleotide sequence ID" value="NZ_PPSX01000061.1"/>
</dbReference>
<keyword evidence="5" id="KW-0349">Heme</keyword>
<dbReference type="EMBL" id="PPSX01000061">
    <property type="protein sequence ID" value="RZQ52299.1"/>
    <property type="molecule type" value="Genomic_DNA"/>
</dbReference>
<keyword evidence="8" id="KW-0249">Electron transport</keyword>
<dbReference type="GO" id="GO:0005886">
    <property type="term" value="C:plasma membrane"/>
    <property type="evidence" value="ECO:0007669"/>
    <property type="project" value="UniProtKB-SubCell"/>
</dbReference>
<evidence type="ECO:0000313" key="15">
    <source>
        <dbReference type="EMBL" id="RZQ52299.1"/>
    </source>
</evidence>
<keyword evidence="7" id="KW-0479">Metal-binding</keyword>
<feature type="transmembrane region" description="Helical" evidence="13">
    <location>
        <begin position="38"/>
        <end position="60"/>
    </location>
</feature>
<feature type="transmembrane region" description="Helical" evidence="13">
    <location>
        <begin position="81"/>
        <end position="105"/>
    </location>
</feature>
<comment type="caution">
    <text evidence="15">The sequence shown here is derived from an EMBL/GenBank/DDBJ whole genome shotgun (WGS) entry which is preliminary data.</text>
</comment>
<dbReference type="SUPFAM" id="SSF81342">
    <property type="entry name" value="Transmembrane di-heme cytochromes"/>
    <property type="match status" value="1"/>
</dbReference>
<evidence type="ECO:0000256" key="11">
    <source>
        <dbReference type="ARBA" id="ARBA00023136"/>
    </source>
</evidence>
<dbReference type="Pfam" id="PF01292">
    <property type="entry name" value="Ni_hydr_CYTB"/>
    <property type="match status" value="1"/>
</dbReference>
<keyword evidence="4" id="KW-1003">Cell membrane</keyword>
<evidence type="ECO:0000256" key="4">
    <source>
        <dbReference type="ARBA" id="ARBA00022475"/>
    </source>
</evidence>
<comment type="similarity">
    <text evidence="12">Belongs to the cytochrome b561 family.</text>
</comment>